<organism evidence="1 2">
    <name type="scientific">Hypoxylon rubiginosum</name>
    <dbReference type="NCBI Taxonomy" id="110542"/>
    <lineage>
        <taxon>Eukaryota</taxon>
        <taxon>Fungi</taxon>
        <taxon>Dikarya</taxon>
        <taxon>Ascomycota</taxon>
        <taxon>Pezizomycotina</taxon>
        <taxon>Sordariomycetes</taxon>
        <taxon>Xylariomycetidae</taxon>
        <taxon>Xylariales</taxon>
        <taxon>Hypoxylaceae</taxon>
        <taxon>Hypoxylon</taxon>
    </lineage>
</organism>
<sequence length="278" mass="30397">MLANKHLWWCIVACASQAVKGLALPTPEGASSVDRTLLSRDDDGSSIITSRARGFADGMALRIMPLGASITYGYGSTDKNGYRKDLRDRLEDHGNEVNMVGDNPAGDMKDNEAEGWKSYTVSMVHDKATKAVPKFKPNLILVNVGTNDCVGDDDLPGAGNRVTDLLNDLFKQSPKTTVILSTLLVNRDAAVQKRVVDFNRQLREVANKFQLYGKRIVLVDMQGENGPTTEDLIGDGIHPDDVGYEKMADVWFDGIREADSRHYLQEADKVDGLAPDGA</sequence>
<proteinExistence type="predicted"/>
<keyword evidence="2" id="KW-1185">Reference proteome</keyword>
<accession>A0ACB9Z632</accession>
<evidence type="ECO:0000313" key="1">
    <source>
        <dbReference type="EMBL" id="KAI4866698.1"/>
    </source>
</evidence>
<name>A0ACB9Z632_9PEZI</name>
<reference evidence="1 2" key="1">
    <citation type="journal article" date="2022" name="New Phytol.">
        <title>Ecological generalism drives hyperdiversity of secondary metabolite gene clusters in xylarialean endophytes.</title>
        <authorList>
            <person name="Franco M.E.E."/>
            <person name="Wisecaver J.H."/>
            <person name="Arnold A.E."/>
            <person name="Ju Y.M."/>
            <person name="Slot J.C."/>
            <person name="Ahrendt S."/>
            <person name="Moore L.P."/>
            <person name="Eastman K.E."/>
            <person name="Scott K."/>
            <person name="Konkel Z."/>
            <person name="Mondo S.J."/>
            <person name="Kuo A."/>
            <person name="Hayes R.D."/>
            <person name="Haridas S."/>
            <person name="Andreopoulos B."/>
            <person name="Riley R."/>
            <person name="LaButti K."/>
            <person name="Pangilinan J."/>
            <person name="Lipzen A."/>
            <person name="Amirebrahimi M."/>
            <person name="Yan J."/>
            <person name="Adam C."/>
            <person name="Keymanesh K."/>
            <person name="Ng V."/>
            <person name="Louie K."/>
            <person name="Northen T."/>
            <person name="Drula E."/>
            <person name="Henrissat B."/>
            <person name="Hsieh H.M."/>
            <person name="Youens-Clark K."/>
            <person name="Lutzoni F."/>
            <person name="Miadlikowska J."/>
            <person name="Eastwood D.C."/>
            <person name="Hamelin R.C."/>
            <person name="Grigoriev I.V."/>
            <person name="U'Ren J.M."/>
        </authorList>
    </citation>
    <scope>NUCLEOTIDE SEQUENCE [LARGE SCALE GENOMIC DNA]</scope>
    <source>
        <strain evidence="1 2">CBS 119005</strain>
    </source>
</reference>
<gene>
    <name evidence="1" type="ORF">F4820DRAFT_239906</name>
</gene>
<evidence type="ECO:0000313" key="2">
    <source>
        <dbReference type="Proteomes" id="UP001497700"/>
    </source>
</evidence>
<dbReference type="Proteomes" id="UP001497700">
    <property type="component" value="Unassembled WGS sequence"/>
</dbReference>
<dbReference type="EMBL" id="MU393455">
    <property type="protein sequence ID" value="KAI4866698.1"/>
    <property type="molecule type" value="Genomic_DNA"/>
</dbReference>
<protein>
    <submittedName>
        <fullName evidence="1">Carbohydrate esterase family 3 protein</fullName>
    </submittedName>
</protein>
<comment type="caution">
    <text evidence="1">The sequence shown here is derived from an EMBL/GenBank/DDBJ whole genome shotgun (WGS) entry which is preliminary data.</text>
</comment>